<protein>
    <submittedName>
        <fullName evidence="1">Uncharacterized protein</fullName>
    </submittedName>
</protein>
<evidence type="ECO:0000313" key="1">
    <source>
        <dbReference type="EMBL" id="OAE18266.1"/>
    </source>
</evidence>
<evidence type="ECO:0000313" key="2">
    <source>
        <dbReference type="Proteomes" id="UP000077202"/>
    </source>
</evidence>
<sequence length="185" mass="20313">MGRNILLLPWQYRTGQARAGPDWPDLHCSALLWTGLDWTGLSTLAAFEKQGLLFMSILRGRIGLLQGRRFRLEDCRTGTIVKQESTYPTRPSSAQFSPAQPSPVQRTSVPWLMARQAKPGQAWQGRPKASPSCSTPVVLESSGSGTVGRSELAAAHCTSLLIRVYSDSSSFFPLEHDGNARTLIE</sequence>
<keyword evidence="2" id="KW-1185">Reference proteome</keyword>
<gene>
    <name evidence="1" type="ORF">AXG93_723s1180</name>
</gene>
<proteinExistence type="predicted"/>
<dbReference type="EMBL" id="LVLJ01004086">
    <property type="protein sequence ID" value="OAE18266.1"/>
    <property type="molecule type" value="Genomic_DNA"/>
</dbReference>
<comment type="caution">
    <text evidence="1">The sequence shown here is derived from an EMBL/GenBank/DDBJ whole genome shotgun (WGS) entry which is preliminary data.</text>
</comment>
<accession>A0A176VEN9</accession>
<dbReference type="Proteomes" id="UP000077202">
    <property type="component" value="Unassembled WGS sequence"/>
</dbReference>
<dbReference type="AlphaFoldDB" id="A0A176VEN9"/>
<reference evidence="1" key="1">
    <citation type="submission" date="2016-03" db="EMBL/GenBank/DDBJ databases">
        <title>Mechanisms controlling the formation of the plant cell surface in tip-growing cells are functionally conserved among land plants.</title>
        <authorList>
            <person name="Honkanen S."/>
            <person name="Jones V.A."/>
            <person name="Morieri G."/>
            <person name="Champion C."/>
            <person name="Hetherington A.J."/>
            <person name="Kelly S."/>
            <person name="Saint-Marcoux D."/>
            <person name="Proust H."/>
            <person name="Prescott H."/>
            <person name="Dolan L."/>
        </authorList>
    </citation>
    <scope>NUCLEOTIDE SEQUENCE [LARGE SCALE GENOMIC DNA]</scope>
    <source>
        <tissue evidence="1">Whole gametophyte</tissue>
    </source>
</reference>
<organism evidence="1 2">
    <name type="scientific">Marchantia polymorpha subsp. ruderalis</name>
    <dbReference type="NCBI Taxonomy" id="1480154"/>
    <lineage>
        <taxon>Eukaryota</taxon>
        <taxon>Viridiplantae</taxon>
        <taxon>Streptophyta</taxon>
        <taxon>Embryophyta</taxon>
        <taxon>Marchantiophyta</taxon>
        <taxon>Marchantiopsida</taxon>
        <taxon>Marchantiidae</taxon>
        <taxon>Marchantiales</taxon>
        <taxon>Marchantiaceae</taxon>
        <taxon>Marchantia</taxon>
    </lineage>
</organism>
<name>A0A176VEN9_MARPO</name>